<dbReference type="InterPro" id="IPR012340">
    <property type="entry name" value="NA-bd_OB-fold"/>
</dbReference>
<dbReference type="InterPro" id="IPR004365">
    <property type="entry name" value="NA-bd_OB_tRNA"/>
</dbReference>
<dbReference type="Gene3D" id="1.10.150.870">
    <property type="match status" value="1"/>
</dbReference>
<evidence type="ECO:0000313" key="14">
    <source>
        <dbReference type="EMBL" id="QPS01089.1"/>
    </source>
</evidence>
<dbReference type="Gene3D" id="3.20.20.140">
    <property type="entry name" value="Metal-dependent hydrolases"/>
    <property type="match status" value="1"/>
</dbReference>
<proteinExistence type="inferred from homology"/>
<evidence type="ECO:0000256" key="11">
    <source>
        <dbReference type="ARBA" id="ARBA00049244"/>
    </source>
</evidence>
<dbReference type="NCBIfam" id="TIGR00594">
    <property type="entry name" value="polc"/>
    <property type="match status" value="1"/>
</dbReference>
<comment type="function">
    <text evidence="9">DNA polymerase III is a complex, multichain enzyme responsible for most of the replicative synthesis in bacteria. This DNA polymerase also exhibits 3' to 5' exonuclease activity. The alpha chain is the DNA polymerase.</text>
</comment>
<evidence type="ECO:0000256" key="10">
    <source>
        <dbReference type="ARBA" id="ARBA00026073"/>
    </source>
</evidence>
<evidence type="ECO:0000313" key="15">
    <source>
        <dbReference type="Proteomes" id="UP000594771"/>
    </source>
</evidence>
<dbReference type="InterPro" id="IPR004013">
    <property type="entry name" value="PHP_dom"/>
</dbReference>
<dbReference type="GO" id="GO:0005737">
    <property type="term" value="C:cytoplasm"/>
    <property type="evidence" value="ECO:0007669"/>
    <property type="project" value="UniProtKB-SubCell"/>
</dbReference>
<reference evidence="14 15" key="1">
    <citation type="submission" date="2020-12" db="EMBL/GenBank/DDBJ databases">
        <title>FDA dAtabase for Regulatory Grade micrObial Sequences (FDA-ARGOS): Supporting development and validation of Infectious Disease Dx tests.</title>
        <authorList>
            <person name="Sproer C."/>
            <person name="Gronow S."/>
            <person name="Severitt S."/>
            <person name="Schroder I."/>
            <person name="Tallon L."/>
            <person name="Sadzewicz L."/>
            <person name="Zhao X."/>
            <person name="Boylan J."/>
            <person name="Ott S."/>
            <person name="Bowen H."/>
            <person name="Vavikolanu K."/>
            <person name="Mehta A."/>
            <person name="Aluvathingal J."/>
            <person name="Nadendla S."/>
            <person name="Lowell S."/>
            <person name="Myers T."/>
            <person name="Yan Y."/>
            <person name="Sichtig H."/>
        </authorList>
    </citation>
    <scope>NUCLEOTIDE SEQUENCE [LARGE SCALE GENOMIC DNA]</scope>
    <source>
        <strain evidence="14 15">FDAARGOS_911</strain>
    </source>
</reference>
<dbReference type="InterPro" id="IPR040982">
    <property type="entry name" value="DNA_pol3_finger"/>
</dbReference>
<dbReference type="InterPro" id="IPR041931">
    <property type="entry name" value="DNA_pol3_alpha_thumb_dom"/>
</dbReference>
<evidence type="ECO:0000256" key="3">
    <source>
        <dbReference type="ARBA" id="ARBA00012417"/>
    </source>
</evidence>
<evidence type="ECO:0000256" key="5">
    <source>
        <dbReference type="ARBA" id="ARBA00022679"/>
    </source>
</evidence>
<dbReference type="SMART" id="SM00481">
    <property type="entry name" value="POLIIIAc"/>
    <property type="match status" value="1"/>
</dbReference>
<name>A0A0X8FEB8_9LACT</name>
<sequence>MFTPLNVNTSYTLLKSPMPVKDYVEAAKALGYKNLAISDINVMYGVIDFYNYCKHYDINPLIGMTVSIQRPDQHDQEEWLIYAKNDQGYRSLMRLSSLIKSQEPIDYQAVRDFIFNNHQDWITILEANNGPHMHFLKQQRQEEAAAFLDKLREIFKASDLYMGIDESYLYHQEALEDLAKKSQIPLIAQSKLAYLSTKDVFTQEVLAAIEANQSLDNYREKAGAEGQFYLRSLASYQESYQNKGLAKAFDQVSEAFDGVHLDIHFDQALLPKYPIESGQSSKEFLKDLAYQGLSKRVGNEQSYRERLDYELSIIDQMGFNDYFLIVWDVMDYAHKKHIMTGPGRGSAAGSLVAYCLFITDVDPIRNHLLFERFLNPERQSMPDIDLDFPDDKRQDILNYVYHKYGSDHVAQISTFGTFAARKAIRDVGNAFNKSQATMSRWANTISSQNQTLEEAYQSSSQLQQYIAEEEDGQLWFQTAKKIEGLPRHVSTHAAGVILSDQDLTDFIPLQAALNHSIHQSQYTMHEIERIGLLKIDFLSLSNLTILANSVRAAEKISKRRLRPIDFPRNDQSVYRVFSQANTLGVFQFESNGIRRVLRRVKPSSMADLAAVNALYRPGPMQQINHFVNRKHGKEPITYPHPDLEGILKETYGIIVYQEQVMQVAQKIAGFSLGEADILRRTISKKDKATMDRLQAKFIRQAVAKGYSQSVAQKIYSYIEAFADYGFNKSHAYAYSYLAYEMAWLKVHYPAAFYYGNLLQHKIYETKGQQLTYEAGLCQVKLQLPDVNRSYTTMQVVDDHHILLGLTDIRGLMRNFTTAVVQERLNGGQFRSLGDFIQRLPKNYLKAENLEKLALAGALDSFGYNRRTLIEEALPKLLEAVNLFGGSNNQQLSLFNQENRELYAPEIKQLNEYDDRLLLEGEQETLGQSISVELYSDYRPYYQSGQIQPINKISDKSQVTIIGEIVKVKRIQTKKNQPMAFLTLRDEHSEVEVIAFPKAYIDFAAYLREGQQILAQGKTQTRKQGLQVILDQCHPLNNQLLTELERKRLNAIQSITIRVASSQLASEKKADLLALINQYHGRVKLTFTMAKEQKKYQLGERFAVQARPEVIQELRKIYGSENVLY</sequence>
<dbReference type="EMBL" id="JAOTML010000003">
    <property type="protein sequence ID" value="MCY3053005.1"/>
    <property type="molecule type" value="Genomic_DNA"/>
</dbReference>
<dbReference type="GO" id="GO:0006260">
    <property type="term" value="P:DNA replication"/>
    <property type="evidence" value="ECO:0007669"/>
    <property type="project" value="UniProtKB-KW"/>
</dbReference>
<dbReference type="OrthoDB" id="9803237at2"/>
<feature type="domain" description="Polymerase/histidinol phosphatase N-terminal" evidence="12">
    <location>
        <begin position="3"/>
        <end position="70"/>
    </location>
</feature>
<evidence type="ECO:0000259" key="12">
    <source>
        <dbReference type="SMART" id="SM00481"/>
    </source>
</evidence>
<dbReference type="Pfam" id="PF01336">
    <property type="entry name" value="tRNA_anti-codon"/>
    <property type="match status" value="1"/>
</dbReference>
<keyword evidence="16" id="KW-1185">Reference proteome</keyword>
<evidence type="ECO:0000256" key="6">
    <source>
        <dbReference type="ARBA" id="ARBA00022695"/>
    </source>
</evidence>
<dbReference type="InterPro" id="IPR004805">
    <property type="entry name" value="DnaE2/DnaE/PolC"/>
</dbReference>
<dbReference type="Proteomes" id="UP001069145">
    <property type="component" value="Unassembled WGS sequence"/>
</dbReference>
<evidence type="ECO:0000256" key="7">
    <source>
        <dbReference type="ARBA" id="ARBA00022705"/>
    </source>
</evidence>
<comment type="subcellular location">
    <subcellularLocation>
        <location evidence="1">Cytoplasm</location>
    </subcellularLocation>
</comment>
<dbReference type="KEGG" id="aun:AWM73_03145"/>
<protein>
    <recommendedName>
        <fullName evidence="4">DNA polymerase III subunit alpha</fullName>
        <ecNumber evidence="3">2.7.7.7</ecNumber>
    </recommendedName>
</protein>
<reference evidence="13" key="2">
    <citation type="submission" date="2022-09" db="EMBL/GenBank/DDBJ databases">
        <title>Aerococcus urinae taxonomy study.</title>
        <authorList>
            <person name="Christensen J."/>
            <person name="Senneby E."/>
        </authorList>
    </citation>
    <scope>NUCLEOTIDE SEQUENCE</scope>
    <source>
        <strain evidence="13">NLD-066-U95</strain>
    </source>
</reference>
<dbReference type="InterPro" id="IPR011708">
    <property type="entry name" value="DNA_pol3_alpha_NTPase_dom"/>
</dbReference>
<dbReference type="SUPFAM" id="SSF89550">
    <property type="entry name" value="PHP domain-like"/>
    <property type="match status" value="1"/>
</dbReference>
<evidence type="ECO:0000256" key="4">
    <source>
        <dbReference type="ARBA" id="ARBA00019114"/>
    </source>
</evidence>
<dbReference type="PANTHER" id="PTHR32294:SF0">
    <property type="entry name" value="DNA POLYMERASE III SUBUNIT ALPHA"/>
    <property type="match status" value="1"/>
</dbReference>
<evidence type="ECO:0000256" key="8">
    <source>
        <dbReference type="ARBA" id="ARBA00022932"/>
    </source>
</evidence>
<dbReference type="Pfam" id="PF07733">
    <property type="entry name" value="DNA_pol3_alpha"/>
    <property type="match status" value="1"/>
</dbReference>
<dbReference type="Pfam" id="PF14579">
    <property type="entry name" value="HHH_6"/>
    <property type="match status" value="1"/>
</dbReference>
<keyword evidence="7" id="KW-0235">DNA replication</keyword>
<dbReference type="Gene3D" id="2.40.50.140">
    <property type="entry name" value="Nucleic acid-binding proteins"/>
    <property type="match status" value="1"/>
</dbReference>
<dbReference type="RefSeq" id="WP_060778052.1">
    <property type="nucleotide sequence ID" value="NZ_CAJHLF010000003.1"/>
</dbReference>
<comment type="subunit">
    <text evidence="10">DNA polymerase III contains a core (composed of alpha, epsilon and theta chains) that associates with a tau subunit. This core dimerizes to form the POLIII' complex. PolIII' associates with the gamma complex (composed of gamma, delta, delta', psi and chi chains) and with the beta chain to form the complete DNA polymerase III complex.</text>
</comment>
<dbReference type="InterPro" id="IPR016195">
    <property type="entry name" value="Pol/histidinol_Pase-like"/>
</dbReference>
<dbReference type="GO" id="GO:0008408">
    <property type="term" value="F:3'-5' exonuclease activity"/>
    <property type="evidence" value="ECO:0007669"/>
    <property type="project" value="InterPro"/>
</dbReference>
<dbReference type="Proteomes" id="UP000594771">
    <property type="component" value="Chromosome"/>
</dbReference>
<dbReference type="CDD" id="cd07431">
    <property type="entry name" value="PHP_PolIIIA"/>
    <property type="match status" value="1"/>
</dbReference>
<evidence type="ECO:0000256" key="1">
    <source>
        <dbReference type="ARBA" id="ARBA00004496"/>
    </source>
</evidence>
<dbReference type="EC" id="2.7.7.7" evidence="3"/>
<dbReference type="GO" id="GO:0003887">
    <property type="term" value="F:DNA-directed DNA polymerase activity"/>
    <property type="evidence" value="ECO:0007669"/>
    <property type="project" value="UniProtKB-KW"/>
</dbReference>
<dbReference type="SUPFAM" id="SSF50249">
    <property type="entry name" value="Nucleic acid-binding proteins"/>
    <property type="match status" value="1"/>
</dbReference>
<dbReference type="EMBL" id="CP065662">
    <property type="protein sequence ID" value="QPS01089.1"/>
    <property type="molecule type" value="Genomic_DNA"/>
</dbReference>
<dbReference type="GeneID" id="35768507"/>
<accession>A0A0X8FEB8</accession>
<comment type="catalytic activity">
    <reaction evidence="11">
        <text>DNA(n) + a 2'-deoxyribonucleoside 5'-triphosphate = DNA(n+1) + diphosphate</text>
        <dbReference type="Rhea" id="RHEA:22508"/>
        <dbReference type="Rhea" id="RHEA-COMP:17339"/>
        <dbReference type="Rhea" id="RHEA-COMP:17340"/>
        <dbReference type="ChEBI" id="CHEBI:33019"/>
        <dbReference type="ChEBI" id="CHEBI:61560"/>
        <dbReference type="ChEBI" id="CHEBI:173112"/>
        <dbReference type="EC" id="2.7.7.7"/>
    </reaction>
</comment>
<dbReference type="PANTHER" id="PTHR32294">
    <property type="entry name" value="DNA POLYMERASE III SUBUNIT ALPHA"/>
    <property type="match status" value="1"/>
</dbReference>
<dbReference type="Pfam" id="PF02811">
    <property type="entry name" value="PHP"/>
    <property type="match status" value="1"/>
</dbReference>
<evidence type="ECO:0000256" key="2">
    <source>
        <dbReference type="ARBA" id="ARBA00009496"/>
    </source>
</evidence>
<dbReference type="Gene3D" id="1.10.10.1600">
    <property type="entry name" value="Bacterial DNA polymerase III alpha subunit, thumb domain"/>
    <property type="match status" value="1"/>
</dbReference>
<dbReference type="InterPro" id="IPR029460">
    <property type="entry name" value="DNAPol_HHH"/>
</dbReference>
<dbReference type="Pfam" id="PF17657">
    <property type="entry name" value="DNA_pol3_finger"/>
    <property type="match status" value="1"/>
</dbReference>
<comment type="similarity">
    <text evidence="2">Belongs to the DNA polymerase type-C family. DnaE subfamily.</text>
</comment>
<dbReference type="AlphaFoldDB" id="A0A0X8FEB8"/>
<keyword evidence="6" id="KW-0548">Nucleotidyltransferase</keyword>
<keyword evidence="5" id="KW-0808">Transferase</keyword>
<organism evidence="14 15">
    <name type="scientific">Aerococcus urinae</name>
    <dbReference type="NCBI Taxonomy" id="1376"/>
    <lineage>
        <taxon>Bacteria</taxon>
        <taxon>Bacillati</taxon>
        <taxon>Bacillota</taxon>
        <taxon>Bacilli</taxon>
        <taxon>Lactobacillales</taxon>
        <taxon>Aerococcaceae</taxon>
        <taxon>Aerococcus</taxon>
    </lineage>
</organism>
<gene>
    <name evidence="14" type="ORF">I6G68_06900</name>
    <name evidence="13" type="ORF">ODY43_03290</name>
</gene>
<dbReference type="InterPro" id="IPR003141">
    <property type="entry name" value="Pol/His_phosphatase_N"/>
</dbReference>
<keyword evidence="8" id="KW-0239">DNA-directed DNA polymerase</keyword>
<evidence type="ECO:0000313" key="16">
    <source>
        <dbReference type="Proteomes" id="UP001069145"/>
    </source>
</evidence>
<dbReference type="GO" id="GO:0003676">
    <property type="term" value="F:nucleic acid binding"/>
    <property type="evidence" value="ECO:0007669"/>
    <property type="project" value="InterPro"/>
</dbReference>
<dbReference type="CDD" id="cd04485">
    <property type="entry name" value="DnaE_OBF"/>
    <property type="match status" value="1"/>
</dbReference>
<evidence type="ECO:0000313" key="13">
    <source>
        <dbReference type="EMBL" id="MCY3053005.1"/>
    </source>
</evidence>
<evidence type="ECO:0000256" key="9">
    <source>
        <dbReference type="ARBA" id="ARBA00025611"/>
    </source>
</evidence>